<evidence type="ECO:0000313" key="11">
    <source>
        <dbReference type="EMBL" id="SPJ25962.1"/>
    </source>
</evidence>
<evidence type="ECO:0000256" key="7">
    <source>
        <dbReference type="ARBA" id="ARBA00022989"/>
    </source>
</evidence>
<feature type="transmembrane region" description="Helical" evidence="9">
    <location>
        <begin position="515"/>
        <end position="538"/>
    </location>
</feature>
<protein>
    <recommendedName>
        <fullName evidence="9">Cellulose synthase catalytic subunit [UDP-forming]</fullName>
        <ecNumber evidence="9">2.4.1.12</ecNumber>
    </recommendedName>
</protein>
<comment type="cofactor">
    <cofactor evidence="9">
        <name>Mg(2+)</name>
        <dbReference type="ChEBI" id="CHEBI:18420"/>
    </cofactor>
</comment>
<feature type="transmembrane region" description="Helical" evidence="9">
    <location>
        <begin position="63"/>
        <end position="79"/>
    </location>
</feature>
<dbReference type="GO" id="GO:0005886">
    <property type="term" value="C:plasma membrane"/>
    <property type="evidence" value="ECO:0007669"/>
    <property type="project" value="UniProtKB-SubCell"/>
</dbReference>
<dbReference type="AlphaFoldDB" id="A0A2R8C0P2"/>
<keyword evidence="2 9" id="KW-1003">Cell membrane</keyword>
<dbReference type="EC" id="2.4.1.12" evidence="9"/>
<feature type="transmembrane region" description="Helical" evidence="9">
    <location>
        <begin position="91"/>
        <end position="114"/>
    </location>
</feature>
<keyword evidence="9" id="KW-0135">Cellulose biosynthesis</keyword>
<keyword evidence="3 9" id="KW-0997">Cell inner membrane</keyword>
<dbReference type="PANTHER" id="PTHR43867:SF2">
    <property type="entry name" value="CELLULOSE SYNTHASE CATALYTIC SUBUNIT A [UDP-FORMING]"/>
    <property type="match status" value="1"/>
</dbReference>
<feature type="transmembrane region" description="Helical" evidence="9">
    <location>
        <begin position="704"/>
        <end position="728"/>
    </location>
</feature>
<dbReference type="NCBIfam" id="TIGR03030">
    <property type="entry name" value="CelA"/>
    <property type="match status" value="1"/>
</dbReference>
<feature type="transmembrane region" description="Helical" evidence="9">
    <location>
        <begin position="12"/>
        <end position="31"/>
    </location>
</feature>
<dbReference type="CDD" id="cd06421">
    <property type="entry name" value="CESA_CelA_like"/>
    <property type="match status" value="1"/>
</dbReference>
<dbReference type="RefSeq" id="WP_108895689.1">
    <property type="nucleotide sequence ID" value="NZ_ONZF01000013.1"/>
</dbReference>
<keyword evidence="7 9" id="KW-1133">Transmembrane helix</keyword>
<keyword evidence="8 9" id="KW-0472">Membrane</keyword>
<dbReference type="GO" id="GO:0030244">
    <property type="term" value="P:cellulose biosynthetic process"/>
    <property type="evidence" value="ECO:0007669"/>
    <property type="project" value="UniProtKB-KW"/>
</dbReference>
<comment type="subcellular location">
    <subcellularLocation>
        <location evidence="9">Cell inner membrane</location>
    </subcellularLocation>
    <subcellularLocation>
        <location evidence="1">Endomembrane system</location>
        <topology evidence="1">Multi-pass membrane protein</topology>
    </subcellularLocation>
</comment>
<accession>A0A2R8C0P2</accession>
<dbReference type="GO" id="GO:0035438">
    <property type="term" value="F:cyclic-di-GMP binding"/>
    <property type="evidence" value="ECO:0007669"/>
    <property type="project" value="InterPro"/>
</dbReference>
<feature type="transmembrane region" description="Helical" evidence="9">
    <location>
        <begin position="550"/>
        <end position="569"/>
    </location>
</feature>
<evidence type="ECO:0000256" key="2">
    <source>
        <dbReference type="ARBA" id="ARBA00022475"/>
    </source>
</evidence>
<keyword evidence="9" id="KW-0973">c-di-GMP</keyword>
<dbReference type="InterPro" id="IPR050321">
    <property type="entry name" value="Glycosyltr_2/OpgH_subfam"/>
</dbReference>
<gene>
    <name evidence="11" type="primary">bcsA_2</name>
    <name evidence="11" type="ORF">PAA8504_03818</name>
</gene>
<evidence type="ECO:0000256" key="1">
    <source>
        <dbReference type="ARBA" id="ARBA00004127"/>
    </source>
</evidence>
<dbReference type="EMBL" id="ONZF01000013">
    <property type="protein sequence ID" value="SPJ25962.1"/>
    <property type="molecule type" value="Genomic_DNA"/>
</dbReference>
<evidence type="ECO:0000256" key="3">
    <source>
        <dbReference type="ARBA" id="ARBA00022519"/>
    </source>
</evidence>
<dbReference type="Pfam" id="PF13641">
    <property type="entry name" value="Glyco_tranf_2_3"/>
    <property type="match status" value="1"/>
</dbReference>
<dbReference type="InterPro" id="IPR009875">
    <property type="entry name" value="PilZ_domain"/>
</dbReference>
<feature type="transmembrane region" description="Helical" evidence="9">
    <location>
        <begin position="410"/>
        <end position="431"/>
    </location>
</feature>
<dbReference type="OrthoDB" id="9806824at2"/>
<reference evidence="11 12" key="1">
    <citation type="submission" date="2018-03" db="EMBL/GenBank/DDBJ databases">
        <authorList>
            <person name="Keele B.F."/>
        </authorList>
    </citation>
    <scope>NUCLEOTIDE SEQUENCE [LARGE SCALE GENOMIC DNA]</scope>
    <source>
        <strain evidence="11 12">CECT 8504</strain>
    </source>
</reference>
<comment type="function">
    <text evidence="9">Catalytic subunit of cellulose synthase. It polymerizes uridine 5'-diphosphate glucose to cellulose.</text>
</comment>
<comment type="pathway">
    <text evidence="9">Glycan metabolism; bacterial cellulose biosynthesis.</text>
</comment>
<keyword evidence="6 9" id="KW-0812">Transmembrane</keyword>
<proteinExistence type="predicted"/>
<dbReference type="Proteomes" id="UP000244912">
    <property type="component" value="Unassembled WGS sequence"/>
</dbReference>
<evidence type="ECO:0000256" key="4">
    <source>
        <dbReference type="ARBA" id="ARBA00022676"/>
    </source>
</evidence>
<evidence type="ECO:0000313" key="12">
    <source>
        <dbReference type="Proteomes" id="UP000244912"/>
    </source>
</evidence>
<dbReference type="PANTHER" id="PTHR43867">
    <property type="entry name" value="CELLULOSE SYNTHASE CATALYTIC SUBUNIT A [UDP-FORMING]"/>
    <property type="match status" value="1"/>
</dbReference>
<evidence type="ECO:0000256" key="8">
    <source>
        <dbReference type="ARBA" id="ARBA00023136"/>
    </source>
</evidence>
<feature type="transmembrane region" description="Helical" evidence="9">
    <location>
        <begin position="37"/>
        <end position="56"/>
    </location>
</feature>
<sequence>MRTAFSKRSGFALNLAFWSLSVALVVFFASVSTSVSVQALLGLLAVAAILILRPYISSPTGRMIFLGIASIVALRYWFWRLLNTLPSLDDPISFAAASLLFGIETYAIGVFFLGNFIMADPVRRAPPPPVEANDLPSVDVLIPSYNEPTDLLAITLAAACNLDYPRDKLTIVLCDDGGTDQRCSDPDPGKARAAQQRRRDLFELCRKLGVTYRTRPFNRSAKAGNLNEALAHLSGELVVIFDADHAPTPDFLMRTVGYFSQNPRLFLVQTPHFFLNDDPVARNLGLGAAPPENEMFYRQLHEGLDRWGGAFFCGSAAVLRRRALDEVGGISGTSITEDAETALQIHGRGWESLYVNHAMIAGLQPETFASFLQQRGRWATGMIQLLMTRNPFTMPGLSLFQRLCYFNSMVYWLFPVFRLILLMAPLSYVFFGVELFVTSASEALAYMLSYLTITYLVQNTLFGASRHPFLSEIYEIAQAPYLARAVIGAIVNPRKADFKVTSKDETIYEDTISDVFAPLAGLFAILIAGLVVIGWRYYAFPGDRSVLELVGAWVIFNTALTGAALRAVMEVRQRRQAPRAQIAAAGSLVLRSSRPEAPGTPVSIRDVSYGGAGLSLKTARAGGGQPFFLDDKVLLALAEDGAAASAPIEARVANVRVESGETILGLAFDAGQAAGGLRTIARLLNGSSARWEAARARRGKHQGLVAGLARLVVLALSGIGTIPALLLAGRGDTANAPAAEPQPGVRIQQEIRREEAASAIRAEPTPIFVHSAGSRDRSAISSHGA</sequence>
<dbReference type="PRINTS" id="PR01439">
    <property type="entry name" value="CELLSNTHASEA"/>
</dbReference>
<dbReference type="GO" id="GO:0016760">
    <property type="term" value="F:cellulose synthase (UDP-forming) activity"/>
    <property type="evidence" value="ECO:0007669"/>
    <property type="project" value="UniProtKB-EC"/>
</dbReference>
<organism evidence="11 12">
    <name type="scientific">Palleronia abyssalis</name>
    <dbReference type="NCBI Taxonomy" id="1501240"/>
    <lineage>
        <taxon>Bacteria</taxon>
        <taxon>Pseudomonadati</taxon>
        <taxon>Pseudomonadota</taxon>
        <taxon>Alphaproteobacteria</taxon>
        <taxon>Rhodobacterales</taxon>
        <taxon>Roseobacteraceae</taxon>
        <taxon>Palleronia</taxon>
    </lineage>
</organism>
<evidence type="ECO:0000256" key="5">
    <source>
        <dbReference type="ARBA" id="ARBA00022679"/>
    </source>
</evidence>
<dbReference type="GO" id="GO:0012505">
    <property type="term" value="C:endomembrane system"/>
    <property type="evidence" value="ECO:0007669"/>
    <property type="project" value="UniProtKB-SubCell"/>
</dbReference>
<dbReference type="InterPro" id="IPR029044">
    <property type="entry name" value="Nucleotide-diphossugar_trans"/>
</dbReference>
<dbReference type="Pfam" id="PF07238">
    <property type="entry name" value="PilZ"/>
    <property type="match status" value="1"/>
</dbReference>
<dbReference type="Gene3D" id="2.40.10.220">
    <property type="entry name" value="predicted glycosyltransferase like domains"/>
    <property type="match status" value="1"/>
</dbReference>
<evidence type="ECO:0000259" key="10">
    <source>
        <dbReference type="Pfam" id="PF07238"/>
    </source>
</evidence>
<comment type="catalytic activity">
    <reaction evidence="9">
        <text>[(1-&gt;4)-beta-D-glucosyl](n) + UDP-alpha-D-glucose = [(1-&gt;4)-beta-D-glucosyl](n+1) + UDP + H(+)</text>
        <dbReference type="Rhea" id="RHEA:19929"/>
        <dbReference type="Rhea" id="RHEA-COMP:10033"/>
        <dbReference type="Rhea" id="RHEA-COMP:10034"/>
        <dbReference type="ChEBI" id="CHEBI:15378"/>
        <dbReference type="ChEBI" id="CHEBI:18246"/>
        <dbReference type="ChEBI" id="CHEBI:58223"/>
        <dbReference type="ChEBI" id="CHEBI:58885"/>
        <dbReference type="EC" id="2.4.1.12"/>
    </reaction>
</comment>
<evidence type="ECO:0000256" key="9">
    <source>
        <dbReference type="RuleBase" id="RU365020"/>
    </source>
</evidence>
<feature type="transmembrane region" description="Helical" evidence="9">
    <location>
        <begin position="443"/>
        <end position="462"/>
    </location>
</feature>
<keyword evidence="4 9" id="KW-0328">Glycosyltransferase</keyword>
<feature type="domain" description="PilZ" evidence="10">
    <location>
        <begin position="573"/>
        <end position="684"/>
    </location>
</feature>
<keyword evidence="12" id="KW-1185">Reference proteome</keyword>
<dbReference type="GO" id="GO:0006011">
    <property type="term" value="P:UDP-alpha-D-glucose metabolic process"/>
    <property type="evidence" value="ECO:0007669"/>
    <property type="project" value="InterPro"/>
</dbReference>
<dbReference type="SUPFAM" id="SSF53448">
    <property type="entry name" value="Nucleotide-diphospho-sugar transferases"/>
    <property type="match status" value="1"/>
</dbReference>
<dbReference type="UniPathway" id="UPA00694"/>
<evidence type="ECO:0000256" key="6">
    <source>
        <dbReference type="ARBA" id="ARBA00022692"/>
    </source>
</evidence>
<name>A0A2R8C0P2_9RHOB</name>
<dbReference type="InterPro" id="IPR003919">
    <property type="entry name" value="Cell_synth_A"/>
</dbReference>
<dbReference type="Gene3D" id="3.90.550.10">
    <property type="entry name" value="Spore Coat Polysaccharide Biosynthesis Protein SpsA, Chain A"/>
    <property type="match status" value="1"/>
</dbReference>
<keyword evidence="5 9" id="KW-0808">Transferase</keyword>